<keyword evidence="2" id="KW-0067">ATP-binding</keyword>
<gene>
    <name evidence="4" type="ORF">CXP39_01945</name>
</gene>
<dbReference type="OrthoDB" id="9803432at2"/>
<dbReference type="CDD" id="cd18809">
    <property type="entry name" value="SF1_C_RecD"/>
    <property type="match status" value="1"/>
</dbReference>
<dbReference type="Gene3D" id="2.30.30.940">
    <property type="match status" value="1"/>
</dbReference>
<accession>A0A2K9BND6</accession>
<dbReference type="GO" id="GO:0017116">
    <property type="term" value="F:single-stranded DNA helicase activity"/>
    <property type="evidence" value="ECO:0007669"/>
    <property type="project" value="TreeGrafter"/>
</dbReference>
<evidence type="ECO:0000259" key="3">
    <source>
        <dbReference type="SMART" id="SM00382"/>
    </source>
</evidence>
<sequence>MDELKTLRGYIFKTLYSNADGWGIAIFSSEENRKLQIKIKGNIGLMRNKVLYEIKGKFESHVKFGKTFAVESYKIGETNSLEQTIKYLSSPLFPGVGKRAAETICEYYKINVIRKIKENYDELFQIPGLDSKQAYIIRQQMIAIQDSERLTEIFFENDLKIDILNQMKKHTDSDEEIESIFKNHFYAFATRRRLRSFEDVDKIALHFGQEEFGRERIAYWAQKLATDILMQTGDTYTDKTALFTKIFKTLNIEDESTVIQGILYAKEHDLLILTEQRIYTYESYNDEQIIAKKLIEINETQKLVSEERLELLIDEVEKSIARSSKDDSFKYDEEQRQALRMFAHNKLFILTGGPGTGKTTVIRGMVKLFNMLYNEPSIAIAAPTGRAASRIRESSWELPATTLHRLLCANSNDDFDIDANNPLHHNLIIVDECSMIENRLFSQFIQSIGSAKKIVLVGDVNQLASVGFGNMFEDIIQVQKFPVMILKSIHRQKGGNGIIDLAYTIQESNLDYLDFSNLTNVNCRFTEDADTGLEQVKTIFSSEKIELEQSPLNLQIIAPVYAGKLGIENLNNVIQAEYNDNILDQSKVYDRGRFRYTLKDKIMFLKNDSQLDLANGDIGIIETINFKGDKFENAFVDFSNSQAVLESSNFNDVSLSYACSVHKTQGSEYKKVILTIENGKTAFFLNKKILYTAVTRAKDELFIVGSKSLFLKAAKRLPPQRKTTLKQVILRNSN</sequence>
<dbReference type="InterPro" id="IPR003593">
    <property type="entry name" value="AAA+_ATPase"/>
</dbReference>
<dbReference type="Gene3D" id="1.10.10.2220">
    <property type="match status" value="1"/>
</dbReference>
<keyword evidence="1" id="KW-0547">Nucleotide-binding</keyword>
<reference evidence="4 5" key="1">
    <citation type="submission" date="2017-12" db="EMBL/GenBank/DDBJ databases">
        <title>Mesoplasma syrphidae YJS, Complete Genome.</title>
        <authorList>
            <person name="Knight T.F."/>
            <person name="Citino T."/>
            <person name="Rubinstein R."/>
            <person name="Neuschaefer Z."/>
        </authorList>
    </citation>
    <scope>NUCLEOTIDE SEQUENCE [LARGE SCALE GENOMIC DNA]</scope>
    <source>
        <strain evidence="4 5">YJS</strain>
    </source>
</reference>
<feature type="domain" description="AAA+ ATPase" evidence="3">
    <location>
        <begin position="344"/>
        <end position="482"/>
    </location>
</feature>
<dbReference type="InterPro" id="IPR027785">
    <property type="entry name" value="UvrD-like_helicase_C"/>
</dbReference>
<dbReference type="PANTHER" id="PTHR43788">
    <property type="entry name" value="DNA2/NAM7 HELICASE FAMILY MEMBER"/>
    <property type="match status" value="1"/>
</dbReference>
<dbReference type="GO" id="GO:0009338">
    <property type="term" value="C:exodeoxyribonuclease V complex"/>
    <property type="evidence" value="ECO:0007669"/>
    <property type="project" value="TreeGrafter"/>
</dbReference>
<evidence type="ECO:0000313" key="4">
    <source>
        <dbReference type="EMBL" id="AUF83553.1"/>
    </source>
</evidence>
<dbReference type="Pfam" id="PF13245">
    <property type="entry name" value="AAA_19"/>
    <property type="match status" value="1"/>
</dbReference>
<dbReference type="GO" id="GO:0005524">
    <property type="term" value="F:ATP binding"/>
    <property type="evidence" value="ECO:0007669"/>
    <property type="project" value="UniProtKB-KW"/>
</dbReference>
<evidence type="ECO:0000256" key="1">
    <source>
        <dbReference type="ARBA" id="ARBA00022741"/>
    </source>
</evidence>
<dbReference type="EMBL" id="CP025257">
    <property type="protein sequence ID" value="AUF83553.1"/>
    <property type="molecule type" value="Genomic_DNA"/>
</dbReference>
<dbReference type="SUPFAM" id="SSF52540">
    <property type="entry name" value="P-loop containing nucleoside triphosphate hydrolases"/>
    <property type="match status" value="2"/>
</dbReference>
<evidence type="ECO:0000256" key="2">
    <source>
        <dbReference type="ARBA" id="ARBA00022840"/>
    </source>
</evidence>
<dbReference type="Gene3D" id="3.40.50.300">
    <property type="entry name" value="P-loop containing nucleotide triphosphate hydrolases"/>
    <property type="match status" value="2"/>
</dbReference>
<dbReference type="Pfam" id="PF13538">
    <property type="entry name" value="UvrD_C_2"/>
    <property type="match status" value="1"/>
</dbReference>
<dbReference type="Pfam" id="PF23139">
    <property type="entry name" value="OB_YrrC"/>
    <property type="match status" value="1"/>
</dbReference>
<name>A0A2K9BND6_9MOLU</name>
<protein>
    <submittedName>
        <fullName evidence="4">Exodeoxyribonuclease V subunit alpha</fullName>
    </submittedName>
</protein>
<dbReference type="PANTHER" id="PTHR43788:SF6">
    <property type="entry name" value="DNA HELICASE B"/>
    <property type="match status" value="1"/>
</dbReference>
<dbReference type="InterPro" id="IPR050534">
    <property type="entry name" value="Coronavir_polyprotein_1ab"/>
</dbReference>
<dbReference type="InterPro" id="IPR027417">
    <property type="entry name" value="P-loop_NTPase"/>
</dbReference>
<dbReference type="CDD" id="cd17933">
    <property type="entry name" value="DEXSc_RecD-like"/>
    <property type="match status" value="1"/>
</dbReference>
<dbReference type="KEGG" id="msyr:CXP39_01945"/>
<dbReference type="SMART" id="SM00382">
    <property type="entry name" value="AAA"/>
    <property type="match status" value="1"/>
</dbReference>
<evidence type="ECO:0000313" key="5">
    <source>
        <dbReference type="Proteomes" id="UP000233419"/>
    </source>
</evidence>
<keyword evidence="5" id="KW-1185">Reference proteome</keyword>
<dbReference type="RefSeq" id="WP_027048094.1">
    <property type="nucleotide sequence ID" value="NZ_CP025257.1"/>
</dbReference>
<proteinExistence type="predicted"/>
<organism evidence="4 5">
    <name type="scientific">Mesoplasma syrphidae</name>
    <dbReference type="NCBI Taxonomy" id="225999"/>
    <lineage>
        <taxon>Bacteria</taxon>
        <taxon>Bacillati</taxon>
        <taxon>Mycoplasmatota</taxon>
        <taxon>Mollicutes</taxon>
        <taxon>Entomoplasmatales</taxon>
        <taxon>Entomoplasmataceae</taxon>
        <taxon>Mesoplasma</taxon>
    </lineage>
</organism>
<dbReference type="AlphaFoldDB" id="A0A2K9BND6"/>
<dbReference type="Proteomes" id="UP000233419">
    <property type="component" value="Chromosome"/>
</dbReference>
<dbReference type="GO" id="GO:0006310">
    <property type="term" value="P:DNA recombination"/>
    <property type="evidence" value="ECO:0007669"/>
    <property type="project" value="TreeGrafter"/>
</dbReference>
<dbReference type="InterPro" id="IPR055446">
    <property type="entry name" value="RecD2_N_OB"/>
</dbReference>